<dbReference type="SUPFAM" id="SSF53933">
    <property type="entry name" value="Microbial ribonucleases"/>
    <property type="match status" value="1"/>
</dbReference>
<gene>
    <name evidence="4" type="ORF">ETQ85_17405</name>
</gene>
<evidence type="ECO:0000313" key="5">
    <source>
        <dbReference type="Proteomes" id="UP000389128"/>
    </source>
</evidence>
<accession>A0A6C2CKP4</accession>
<dbReference type="GO" id="GO:0016787">
    <property type="term" value="F:hydrolase activity"/>
    <property type="evidence" value="ECO:0007669"/>
    <property type="project" value="UniProtKB-KW"/>
</dbReference>
<evidence type="ECO:0000313" key="4">
    <source>
        <dbReference type="EMBL" id="TYC54667.1"/>
    </source>
</evidence>
<dbReference type="GO" id="GO:0003723">
    <property type="term" value="F:RNA binding"/>
    <property type="evidence" value="ECO:0007669"/>
    <property type="project" value="InterPro"/>
</dbReference>
<evidence type="ECO:0000256" key="1">
    <source>
        <dbReference type="ARBA" id="ARBA00022722"/>
    </source>
</evidence>
<dbReference type="InterPro" id="IPR000026">
    <property type="entry name" value="N1-like"/>
</dbReference>
<dbReference type="OrthoDB" id="5326845at2"/>
<keyword evidence="1" id="KW-0540">Nuclease</keyword>
<dbReference type="InterPro" id="IPR016191">
    <property type="entry name" value="Ribonuclease/ribotoxin"/>
</dbReference>
<evidence type="ECO:0000256" key="3">
    <source>
        <dbReference type="SAM" id="SignalP"/>
    </source>
</evidence>
<dbReference type="Gene3D" id="3.10.450.30">
    <property type="entry name" value="Microbial ribonucleases"/>
    <property type="match status" value="1"/>
</dbReference>
<dbReference type="GO" id="GO:0004521">
    <property type="term" value="F:RNA endonuclease activity"/>
    <property type="evidence" value="ECO:0007669"/>
    <property type="project" value="InterPro"/>
</dbReference>
<keyword evidence="2" id="KW-0378">Hydrolase</keyword>
<dbReference type="Pfam" id="PF00545">
    <property type="entry name" value="Ribonuclease"/>
    <property type="match status" value="1"/>
</dbReference>
<reference evidence="4 5" key="1">
    <citation type="submission" date="2019-01" db="EMBL/GenBank/DDBJ databases">
        <title>Zoogloea oleivorans genome sequencing and assembly.</title>
        <authorList>
            <person name="Tancsics A."/>
            <person name="Farkas M."/>
            <person name="Kriszt B."/>
            <person name="Maroti G."/>
            <person name="Horvath B."/>
        </authorList>
    </citation>
    <scope>NUCLEOTIDE SEQUENCE [LARGE SCALE GENOMIC DNA]</scope>
    <source>
        <strain evidence="4 5">Buc</strain>
    </source>
</reference>
<keyword evidence="5" id="KW-1185">Reference proteome</keyword>
<evidence type="ECO:0000256" key="2">
    <source>
        <dbReference type="ARBA" id="ARBA00022801"/>
    </source>
</evidence>
<proteinExistence type="predicted"/>
<feature type="signal peptide" evidence="3">
    <location>
        <begin position="1"/>
        <end position="23"/>
    </location>
</feature>
<comment type="caution">
    <text evidence="4">The sequence shown here is derived from an EMBL/GenBank/DDBJ whole genome shotgun (WGS) entry which is preliminary data.</text>
</comment>
<dbReference type="Proteomes" id="UP000389128">
    <property type="component" value="Unassembled WGS sequence"/>
</dbReference>
<dbReference type="AlphaFoldDB" id="A0A6C2CKP4"/>
<sequence>MLTRHFRIFALLLLLLGASGAEARGFFDWGRSEDSATIAAASLPAEAREALGLIRQGGPFPYRRDGITFQNREKRLPEAASGYYREYTVTTPGSRDRGARRIISGGRPPAVFYYSDDHYRTFRRIQD</sequence>
<protein>
    <submittedName>
        <fullName evidence="4">Ribonuclease</fullName>
    </submittedName>
</protein>
<dbReference type="EMBL" id="SDKK01000017">
    <property type="protein sequence ID" value="TYC54667.1"/>
    <property type="molecule type" value="Genomic_DNA"/>
</dbReference>
<organism evidence="4 5">
    <name type="scientific">Zoogloea oleivorans</name>
    <dbReference type="NCBI Taxonomy" id="1552750"/>
    <lineage>
        <taxon>Bacteria</taxon>
        <taxon>Pseudomonadati</taxon>
        <taxon>Pseudomonadota</taxon>
        <taxon>Betaproteobacteria</taxon>
        <taxon>Rhodocyclales</taxon>
        <taxon>Zoogloeaceae</taxon>
        <taxon>Zoogloea</taxon>
    </lineage>
</organism>
<keyword evidence="3" id="KW-0732">Signal</keyword>
<dbReference type="RefSeq" id="WP_148580361.1">
    <property type="nucleotide sequence ID" value="NZ_JAVEUW010000017.1"/>
</dbReference>
<name>A0A6C2CKP4_9RHOO</name>
<feature type="chain" id="PRO_5025369046" evidence="3">
    <location>
        <begin position="24"/>
        <end position="127"/>
    </location>
</feature>